<name>A0A7S2WIS8_9STRA</name>
<dbReference type="GO" id="GO:0016052">
    <property type="term" value="P:carbohydrate catabolic process"/>
    <property type="evidence" value="ECO:0007669"/>
    <property type="project" value="UniProtKB-ARBA"/>
</dbReference>
<dbReference type="InterPro" id="IPR017853">
    <property type="entry name" value="GH"/>
</dbReference>
<dbReference type="InterPro" id="IPR001360">
    <property type="entry name" value="Glyco_hydro_1"/>
</dbReference>
<dbReference type="InterPro" id="IPR033132">
    <property type="entry name" value="GH_1_N_CS"/>
</dbReference>
<evidence type="ECO:0000256" key="4">
    <source>
        <dbReference type="ARBA" id="ARBA00022801"/>
    </source>
</evidence>
<dbReference type="AlphaFoldDB" id="A0A7S2WIS8"/>
<dbReference type="PRINTS" id="PR00131">
    <property type="entry name" value="GLHYDRLASE1"/>
</dbReference>
<evidence type="ECO:0000256" key="3">
    <source>
        <dbReference type="ARBA" id="ARBA00012744"/>
    </source>
</evidence>
<dbReference type="GO" id="GO:0008422">
    <property type="term" value="F:beta-glucosidase activity"/>
    <property type="evidence" value="ECO:0007669"/>
    <property type="project" value="UniProtKB-EC"/>
</dbReference>
<evidence type="ECO:0000256" key="1">
    <source>
        <dbReference type="ARBA" id="ARBA00000448"/>
    </source>
</evidence>
<dbReference type="EMBL" id="HBHK01016976">
    <property type="protein sequence ID" value="CAD9690557.1"/>
    <property type="molecule type" value="Transcribed_RNA"/>
</dbReference>
<proteinExistence type="inferred from homology"/>
<gene>
    <name evidence="7" type="ORF">QSP1433_LOCUS10660</name>
</gene>
<evidence type="ECO:0000256" key="2">
    <source>
        <dbReference type="ARBA" id="ARBA00010838"/>
    </source>
</evidence>
<accession>A0A7S2WIS8</accession>
<keyword evidence="4" id="KW-0378">Hydrolase</keyword>
<comment type="catalytic activity">
    <reaction evidence="1">
        <text>Hydrolysis of terminal, non-reducing beta-D-glucosyl residues with release of beta-D-glucose.</text>
        <dbReference type="EC" id="3.2.1.21"/>
    </reaction>
</comment>
<protein>
    <recommendedName>
        <fullName evidence="3">beta-glucosidase</fullName>
        <ecNumber evidence="3">3.2.1.21</ecNumber>
    </recommendedName>
</protein>
<evidence type="ECO:0000313" key="7">
    <source>
        <dbReference type="EMBL" id="CAD9690557.1"/>
    </source>
</evidence>
<dbReference type="FunFam" id="3.20.20.80:FF:000011">
    <property type="entry name" value="Cytosolic beta-glucosidase"/>
    <property type="match status" value="1"/>
</dbReference>
<dbReference type="Gene3D" id="3.20.20.80">
    <property type="entry name" value="Glycosidases"/>
    <property type="match status" value="1"/>
</dbReference>
<dbReference type="PROSITE" id="PS00653">
    <property type="entry name" value="GLYCOSYL_HYDROL_F1_2"/>
    <property type="match status" value="1"/>
</dbReference>
<dbReference type="Pfam" id="PF00232">
    <property type="entry name" value="Glyco_hydro_1"/>
    <property type="match status" value="1"/>
</dbReference>
<sequence>MQVSKEASTSAVEFPKGFKWGTATAAYQVEGAWDADGKGPSIWDAYSHKKGNVKNGDNGDVACDHYNRFEKDVDMMAEMGIKNYRFSISWPRIQPLGSGKVNQKGIEFYNKLIDALLARGIEPLITLYHWDLPNTLQEEYGGFLSPKIIDAFVQYADICFSNFGDRVQNFITFNEPFCICALGFAMGAHAPGRTSNAGTEPYTAAHHLLIAHAKMVDLYRQKYQKNQRGKIFITLNSEWWEPVSDDPRDVEVAERAMLFNLGWFAEPIYGPNGDYPEIMRKIAGKRLPTFTEEEKKLLKGSSDMFGLNHYSTHITGRTSTCQTIKRLPHDVSSIFEASASFRKGFSAFCGLMGDNYFKDIGSMTFPDKFDKTDMGWGIAPWGLRKLLNWINNRYHCDGGIIITENGCAMKETSKQEALDPESETSRKRIKFLHDYILQVHKAINQDGIAVKGYFCWSLMDNFEWAFGFGKRFGLNYVDYKTLERSPKPASHWYKNLITTNTLSTVEDSCTPLI</sequence>
<evidence type="ECO:0000256" key="5">
    <source>
        <dbReference type="ARBA" id="ARBA00023295"/>
    </source>
</evidence>
<dbReference type="SUPFAM" id="SSF51445">
    <property type="entry name" value="(Trans)glycosidases"/>
    <property type="match status" value="1"/>
</dbReference>
<keyword evidence="5" id="KW-0326">Glycosidase</keyword>
<organism evidence="7">
    <name type="scientific">Mucochytrium quahogii</name>
    <dbReference type="NCBI Taxonomy" id="96639"/>
    <lineage>
        <taxon>Eukaryota</taxon>
        <taxon>Sar</taxon>
        <taxon>Stramenopiles</taxon>
        <taxon>Bigyra</taxon>
        <taxon>Labyrinthulomycetes</taxon>
        <taxon>Thraustochytrida</taxon>
        <taxon>Thraustochytriidae</taxon>
        <taxon>Mucochytrium</taxon>
    </lineage>
</organism>
<dbReference type="PANTHER" id="PTHR10353:SF36">
    <property type="entry name" value="LP05116P"/>
    <property type="match status" value="1"/>
</dbReference>
<reference evidence="7" key="1">
    <citation type="submission" date="2021-01" db="EMBL/GenBank/DDBJ databases">
        <authorList>
            <person name="Corre E."/>
            <person name="Pelletier E."/>
            <person name="Niang G."/>
            <person name="Scheremetjew M."/>
            <person name="Finn R."/>
            <person name="Kale V."/>
            <person name="Holt S."/>
            <person name="Cochrane G."/>
            <person name="Meng A."/>
            <person name="Brown T."/>
            <person name="Cohen L."/>
        </authorList>
    </citation>
    <scope>NUCLEOTIDE SEQUENCE</scope>
    <source>
        <strain evidence="7">NY070348D</strain>
    </source>
</reference>
<comment type="similarity">
    <text evidence="2 6">Belongs to the glycosyl hydrolase 1 family.</text>
</comment>
<evidence type="ECO:0000256" key="6">
    <source>
        <dbReference type="RuleBase" id="RU003690"/>
    </source>
</evidence>
<dbReference type="EC" id="3.2.1.21" evidence="3"/>
<dbReference type="PANTHER" id="PTHR10353">
    <property type="entry name" value="GLYCOSYL HYDROLASE"/>
    <property type="match status" value="1"/>
</dbReference>